<comment type="similarity">
    <text evidence="1">Belongs to the peptidase C69 family. Secernin subfamily.</text>
</comment>
<protein>
    <submittedName>
        <fullName evidence="2">Secernin 3</fullName>
    </submittedName>
</protein>
<dbReference type="Proteomes" id="UP000009136">
    <property type="component" value="Chromosome 2"/>
</dbReference>
<keyword evidence="3" id="KW-1185">Reference proteome</keyword>
<dbReference type="InterPro" id="IPR005322">
    <property type="entry name" value="Peptidase_C69"/>
</dbReference>
<dbReference type="Ensembl" id="ENSBTAT00000120713.1">
    <property type="protein sequence ID" value="ENSBTAP00000093415.1"/>
    <property type="gene ID" value="ENSBTAG00000012966.7"/>
</dbReference>
<sequence>MKLAKDFPILEAELEYATPRSESNVNKLCRLTGTAPPVAVGTSGVKGDDFRQLAPLHPFSLLSPFTWVARRPVKKKMEPCSCDTFVALPPATIDNRIIFGKNSDRPCDEVQEVVYFPAAVHDNLKEHLKGTWIQSLGPGRFHLLRASCTLVPQLLNTTAREATSTRSLHTTARVAPAGHNSRKRGCINKDPAQPKCTYIEIDQVPETYAVVLSRPAWLWGAEMGANEHGVCIGNEAVWGREKVCDEEALLGMDLVRLGLERGDTAEKALNVIVDLLEKYGQGGNCSEGRMVFSYHNSFLIADRNEAWILETAGKYWAAEKVEEGVRNISNQLSITTKIDREHPDMRNYAKQRGWWDGKKEFDFAATYSYLDTAKMMISPGRYCEGYKLLNKHKGNITFETMVEILRDKPSGINMEGEFLTTASMVSILPQDSKLPCIHFFTGTPDPERSVFKPFIFVPNISQLLNTSSPTFELEDSVGKKLQFNSKPDRRHPLYQKHQQALEILDNKTEKAKTMLDNMRKLEKELFKEMESVLQNKHLQVDKIVNLLHQCTEDEIRIYKSNVSS</sequence>
<dbReference type="GeneTree" id="ENSGT00390000013474"/>
<reference evidence="2" key="2">
    <citation type="submission" date="2025-08" db="UniProtKB">
        <authorList>
            <consortium name="Ensembl"/>
        </authorList>
    </citation>
    <scope>IDENTIFICATION</scope>
    <source>
        <strain evidence="2">Hereford</strain>
    </source>
</reference>
<evidence type="ECO:0000256" key="1">
    <source>
        <dbReference type="ARBA" id="ARBA00005705"/>
    </source>
</evidence>
<dbReference type="GO" id="GO:0006508">
    <property type="term" value="P:proteolysis"/>
    <property type="evidence" value="ECO:0007669"/>
    <property type="project" value="InterPro"/>
</dbReference>
<dbReference type="FunFam" id="3.60.60.10:FF:000001">
    <property type="entry name" value="Secernin 1"/>
    <property type="match status" value="1"/>
</dbReference>
<dbReference type="GO" id="GO:0016805">
    <property type="term" value="F:dipeptidase activity"/>
    <property type="evidence" value="ECO:0007669"/>
    <property type="project" value="InterPro"/>
</dbReference>
<dbReference type="GO" id="GO:0050965">
    <property type="term" value="P:detection of temperature stimulus involved in sensory perception of pain"/>
    <property type="evidence" value="ECO:0007669"/>
    <property type="project" value="Ensembl"/>
</dbReference>
<dbReference type="PANTHER" id="PTHR12994:SF18">
    <property type="entry name" value="SECERNIN-3"/>
    <property type="match status" value="1"/>
</dbReference>
<dbReference type="GO" id="GO:0070004">
    <property type="term" value="F:cysteine-type exopeptidase activity"/>
    <property type="evidence" value="ECO:0007669"/>
    <property type="project" value="InterPro"/>
</dbReference>
<proteinExistence type="inferred from homology"/>
<gene>
    <name evidence="2" type="primary">SCRN3</name>
</gene>
<name>A0AAA9T9V5_BOVIN</name>
<dbReference type="Gene3D" id="3.60.60.10">
    <property type="entry name" value="Penicillin V Acylase, Chain A"/>
    <property type="match status" value="1"/>
</dbReference>
<dbReference type="AlphaFoldDB" id="A0AAA9T9V5"/>
<evidence type="ECO:0000313" key="3">
    <source>
        <dbReference type="Proteomes" id="UP000009136"/>
    </source>
</evidence>
<dbReference type="Pfam" id="PF03577">
    <property type="entry name" value="Peptidase_C69"/>
    <property type="match status" value="1"/>
</dbReference>
<reference evidence="2" key="3">
    <citation type="submission" date="2025-09" db="UniProtKB">
        <authorList>
            <consortium name="Ensembl"/>
        </authorList>
    </citation>
    <scope>IDENTIFICATION</scope>
    <source>
        <strain evidence="2">Hereford</strain>
    </source>
</reference>
<evidence type="ECO:0000313" key="2">
    <source>
        <dbReference type="Ensembl" id="ENSBTAP00000093415.1"/>
    </source>
</evidence>
<dbReference type="PANTHER" id="PTHR12994">
    <property type="entry name" value="SECERNIN"/>
    <property type="match status" value="1"/>
</dbReference>
<reference evidence="2" key="1">
    <citation type="submission" date="2018-03" db="EMBL/GenBank/DDBJ databases">
        <title>ARS-UCD1.2.</title>
        <authorList>
            <person name="Rosen B.D."/>
            <person name="Bickhart D.M."/>
            <person name="Koren S."/>
            <person name="Schnabel R.D."/>
            <person name="Hall R."/>
            <person name="Zimin A."/>
            <person name="Dreischer C."/>
            <person name="Schultheiss S."/>
            <person name="Schroeder S.G."/>
            <person name="Elsik C.G."/>
            <person name="Couldrey C."/>
            <person name="Liu G.E."/>
            <person name="Van Tassell C.P."/>
            <person name="Phillippy A.M."/>
            <person name="Smith T.P.L."/>
            <person name="Medrano J.F."/>
        </authorList>
    </citation>
    <scope>NUCLEOTIDE SEQUENCE [LARGE SCALE GENOMIC DNA]</scope>
    <source>
        <strain evidence="2">Hereford</strain>
    </source>
</reference>
<accession>A0AAA9T9V5</accession>
<organism evidence="2 3">
    <name type="scientific">Bos taurus</name>
    <name type="common">Bovine</name>
    <dbReference type="NCBI Taxonomy" id="9913"/>
    <lineage>
        <taxon>Eukaryota</taxon>
        <taxon>Metazoa</taxon>
        <taxon>Chordata</taxon>
        <taxon>Craniata</taxon>
        <taxon>Vertebrata</taxon>
        <taxon>Euteleostomi</taxon>
        <taxon>Mammalia</taxon>
        <taxon>Eutheria</taxon>
        <taxon>Laurasiatheria</taxon>
        <taxon>Artiodactyla</taxon>
        <taxon>Ruminantia</taxon>
        <taxon>Pecora</taxon>
        <taxon>Bovidae</taxon>
        <taxon>Bovinae</taxon>
        <taxon>Bos</taxon>
    </lineage>
</organism>